<reference evidence="2 3" key="1">
    <citation type="submission" date="2020-07" db="EMBL/GenBank/DDBJ databases">
        <title>Characterization and genome sequencing of isolate MD1, a novel member within the family Lachnospiraceae.</title>
        <authorList>
            <person name="Rettenmaier R."/>
            <person name="Di Bello L."/>
            <person name="Zinser C."/>
            <person name="Scheitz K."/>
            <person name="Liebl W."/>
            <person name="Zverlov V."/>
        </authorList>
    </citation>
    <scope>NUCLEOTIDE SEQUENCE [LARGE SCALE GENOMIC DNA]</scope>
    <source>
        <strain evidence="2 3">MD1</strain>
    </source>
</reference>
<evidence type="ECO:0000259" key="1">
    <source>
        <dbReference type="Pfam" id="PF12728"/>
    </source>
</evidence>
<name>A0A839JWT7_9FIRM</name>
<proteinExistence type="predicted"/>
<dbReference type="InterPro" id="IPR041657">
    <property type="entry name" value="HTH_17"/>
</dbReference>
<dbReference type="Pfam" id="PF12728">
    <property type="entry name" value="HTH_17"/>
    <property type="match status" value="1"/>
</dbReference>
<dbReference type="RefSeq" id="WP_228351873.1">
    <property type="nucleotide sequence ID" value="NZ_JACEGA010000001.1"/>
</dbReference>
<comment type="caution">
    <text evidence="2">The sequence shown here is derived from an EMBL/GenBank/DDBJ whole genome shotgun (WGS) entry which is preliminary data.</text>
</comment>
<dbReference type="AlphaFoldDB" id="A0A839JWT7"/>
<feature type="domain" description="Helix-turn-helix" evidence="1">
    <location>
        <begin position="3"/>
        <end position="44"/>
    </location>
</feature>
<organism evidence="2 3">
    <name type="scientific">Variimorphobacter saccharofermentans</name>
    <dbReference type="NCBI Taxonomy" id="2755051"/>
    <lineage>
        <taxon>Bacteria</taxon>
        <taxon>Bacillati</taxon>
        <taxon>Bacillota</taxon>
        <taxon>Clostridia</taxon>
        <taxon>Lachnospirales</taxon>
        <taxon>Lachnospiraceae</taxon>
        <taxon>Variimorphobacter</taxon>
    </lineage>
</organism>
<dbReference type="EMBL" id="JACEGA010000001">
    <property type="protein sequence ID" value="MBB2182145.1"/>
    <property type="molecule type" value="Genomic_DNA"/>
</dbReference>
<evidence type="ECO:0000313" key="2">
    <source>
        <dbReference type="EMBL" id="MBB2182145.1"/>
    </source>
</evidence>
<sequence length="62" mass="7075">MEYMTIKEAAEKWNVSVRRVQTICNEGLIKGAMKFGSVWAIPSDAEKPIDKRIKSGKYKKSK</sequence>
<gene>
    <name evidence="2" type="ORF">H0486_04555</name>
</gene>
<evidence type="ECO:0000313" key="3">
    <source>
        <dbReference type="Proteomes" id="UP000574276"/>
    </source>
</evidence>
<protein>
    <submittedName>
        <fullName evidence="2">Helix-turn-helix domain-containing protein</fullName>
    </submittedName>
</protein>
<dbReference type="Proteomes" id="UP000574276">
    <property type="component" value="Unassembled WGS sequence"/>
</dbReference>
<keyword evidence="3" id="KW-1185">Reference proteome</keyword>
<accession>A0A839JWT7</accession>